<dbReference type="PANTHER" id="PTHR10885:SF0">
    <property type="entry name" value="ISOPENTENYL-DIPHOSPHATE DELTA-ISOMERASE"/>
    <property type="match status" value="1"/>
</dbReference>
<dbReference type="SUPFAM" id="SSF55811">
    <property type="entry name" value="Nudix"/>
    <property type="match status" value="1"/>
</dbReference>
<dbReference type="UniPathway" id="UPA00059">
    <property type="reaction ID" value="UER00104"/>
</dbReference>
<comment type="function">
    <text evidence="10">Catalyzes the 1,3-allylic rearrangement of the homoallylic substrate isopentenyl (IPP) to its highly electrophilic allylic isomer, dimethylallyl diphosphate (DMAPP).</text>
</comment>
<dbReference type="GO" id="GO:0004452">
    <property type="term" value="F:isopentenyl-diphosphate delta-isomerase activity"/>
    <property type="evidence" value="ECO:0007669"/>
    <property type="project" value="UniProtKB-UniRule"/>
</dbReference>
<evidence type="ECO:0000256" key="10">
    <source>
        <dbReference type="HAMAP-Rule" id="MF_00202"/>
    </source>
</evidence>
<comment type="subcellular location">
    <subcellularLocation>
        <location evidence="10">Cytoplasm</location>
    </subcellularLocation>
</comment>
<evidence type="ECO:0000256" key="2">
    <source>
        <dbReference type="ARBA" id="ARBA00007579"/>
    </source>
</evidence>
<accession>A0A5S9NUZ2</accession>
<evidence type="ECO:0000313" key="13">
    <source>
        <dbReference type="EMBL" id="CAA0094540.1"/>
    </source>
</evidence>
<dbReference type="InterPro" id="IPR015797">
    <property type="entry name" value="NUDIX_hydrolase-like_dom_sf"/>
</dbReference>
<feature type="binding site" evidence="10">
    <location>
        <position position="91"/>
    </location>
    <ligand>
        <name>Mg(2+)</name>
        <dbReference type="ChEBI" id="CHEBI:18420"/>
    </ligand>
</feature>
<evidence type="ECO:0000256" key="8">
    <source>
        <dbReference type="ARBA" id="ARBA00023229"/>
    </source>
</evidence>
<dbReference type="InterPro" id="IPR000086">
    <property type="entry name" value="NUDIX_hydrolase_dom"/>
</dbReference>
<evidence type="ECO:0000259" key="12">
    <source>
        <dbReference type="PROSITE" id="PS51462"/>
    </source>
</evidence>
<proteinExistence type="inferred from homology"/>
<dbReference type="EC" id="5.3.3.2" evidence="3 10"/>
<keyword evidence="5 10" id="KW-0479">Metal-binding</keyword>
<protein>
    <recommendedName>
        <fullName evidence="3 10">Isopentenyl-diphosphate Delta-isomerase</fullName>
        <shortName evidence="10">IPP isomerase</shortName>
        <ecNumber evidence="3 10">5.3.3.2</ecNumber>
    </recommendedName>
    <alternativeName>
        <fullName evidence="10">IPP:DMAPP isomerase</fullName>
    </alternativeName>
    <alternativeName>
        <fullName evidence="10">Isopentenyl pyrophosphate isomerase</fullName>
    </alternativeName>
</protein>
<feature type="active site" evidence="10 11">
    <location>
        <position position="120"/>
    </location>
</feature>
<dbReference type="RefSeq" id="WP_159229198.1">
    <property type="nucleotide sequence ID" value="NZ_CACSIP010000004.1"/>
</dbReference>
<feature type="binding site" evidence="10">
    <location>
        <position position="73"/>
    </location>
    <ligand>
        <name>Mn(2+)</name>
        <dbReference type="ChEBI" id="CHEBI:29035"/>
    </ligand>
</feature>
<evidence type="ECO:0000313" key="14">
    <source>
        <dbReference type="Proteomes" id="UP000430146"/>
    </source>
</evidence>
<dbReference type="GO" id="GO:0005737">
    <property type="term" value="C:cytoplasm"/>
    <property type="evidence" value="ECO:0007669"/>
    <property type="project" value="UniProtKB-SubCell"/>
</dbReference>
<name>A0A5S9NUZ2_MYCVN</name>
<dbReference type="GO" id="GO:0050992">
    <property type="term" value="P:dimethylallyl diphosphate biosynthetic process"/>
    <property type="evidence" value="ECO:0007669"/>
    <property type="project" value="UniProtKB-UniRule"/>
</dbReference>
<dbReference type="GO" id="GO:0008299">
    <property type="term" value="P:isoprenoid biosynthetic process"/>
    <property type="evidence" value="ECO:0007669"/>
    <property type="project" value="UniProtKB-UniRule"/>
</dbReference>
<dbReference type="AlphaFoldDB" id="A0A5S9NUZ2"/>
<keyword evidence="14" id="KW-1185">Reference proteome</keyword>
<comment type="cofactor">
    <cofactor evidence="10">
        <name>Mn(2+)</name>
        <dbReference type="ChEBI" id="CHEBI:29035"/>
    </cofactor>
    <text evidence="10">Binds 1 Mn(2+) ion per subunit.</text>
</comment>
<feature type="binding site" evidence="10">
    <location>
        <position position="120"/>
    </location>
    <ligand>
        <name>Mn(2+)</name>
        <dbReference type="ChEBI" id="CHEBI:29035"/>
    </ligand>
</feature>
<evidence type="ECO:0000256" key="6">
    <source>
        <dbReference type="ARBA" id="ARBA00022842"/>
    </source>
</evidence>
<comment type="pathway">
    <text evidence="1 10">Isoprenoid biosynthesis; dimethylallyl diphosphate biosynthesis; dimethylallyl diphosphate from isopentenyl diphosphate: step 1/1.</text>
</comment>
<dbReference type="PIRSF" id="PIRSF018427">
    <property type="entry name" value="Isopntndiph_ism"/>
    <property type="match status" value="1"/>
</dbReference>
<keyword evidence="7 10" id="KW-0464">Manganese</keyword>
<keyword evidence="6 10" id="KW-0460">Magnesium</keyword>
<comment type="similarity">
    <text evidence="2 10">Belongs to the IPP isomerase type 1 family.</text>
</comment>
<dbReference type="InterPro" id="IPR011876">
    <property type="entry name" value="IsopentenylPP_isomerase_typ1"/>
</dbReference>
<feature type="active site" evidence="10 11">
    <location>
        <position position="71"/>
    </location>
</feature>
<evidence type="ECO:0000256" key="1">
    <source>
        <dbReference type="ARBA" id="ARBA00004826"/>
    </source>
</evidence>
<evidence type="ECO:0000256" key="11">
    <source>
        <dbReference type="PIRSR" id="PIRSR018427-1"/>
    </source>
</evidence>
<dbReference type="InterPro" id="IPR056375">
    <property type="entry name" value="Idi_bact"/>
</dbReference>
<dbReference type="NCBIfam" id="NF002995">
    <property type="entry name" value="PRK03759.1"/>
    <property type="match status" value="1"/>
</dbReference>
<dbReference type="HAMAP" id="MF_00202">
    <property type="entry name" value="Idi"/>
    <property type="match status" value="1"/>
</dbReference>
<keyword evidence="4 10" id="KW-0963">Cytoplasm</keyword>
<dbReference type="PROSITE" id="PS51462">
    <property type="entry name" value="NUDIX"/>
    <property type="match status" value="1"/>
</dbReference>
<dbReference type="OrthoDB" id="9809458at2"/>
<evidence type="ECO:0000256" key="7">
    <source>
        <dbReference type="ARBA" id="ARBA00023211"/>
    </source>
</evidence>
<dbReference type="NCBIfam" id="TIGR02150">
    <property type="entry name" value="IPP_isom_1"/>
    <property type="match status" value="1"/>
</dbReference>
<evidence type="ECO:0000256" key="9">
    <source>
        <dbReference type="ARBA" id="ARBA00023235"/>
    </source>
</evidence>
<evidence type="ECO:0000256" key="5">
    <source>
        <dbReference type="ARBA" id="ARBA00022723"/>
    </source>
</evidence>
<feature type="binding site" evidence="10">
    <location>
        <position position="36"/>
    </location>
    <ligand>
        <name>Mn(2+)</name>
        <dbReference type="ChEBI" id="CHEBI:29035"/>
    </ligand>
</feature>
<reference evidence="13 14" key="1">
    <citation type="submission" date="2019-11" db="EMBL/GenBank/DDBJ databases">
        <authorList>
            <person name="Holert J."/>
        </authorList>
    </citation>
    <scope>NUCLEOTIDE SEQUENCE [LARGE SCALE GENOMIC DNA]</scope>
    <source>
        <strain evidence="13">BC8_1</strain>
    </source>
</reference>
<comment type="catalytic activity">
    <reaction evidence="10">
        <text>isopentenyl diphosphate = dimethylallyl diphosphate</text>
        <dbReference type="Rhea" id="RHEA:23284"/>
        <dbReference type="ChEBI" id="CHEBI:57623"/>
        <dbReference type="ChEBI" id="CHEBI:128769"/>
        <dbReference type="EC" id="5.3.3.2"/>
    </reaction>
</comment>
<dbReference type="Pfam" id="PF00293">
    <property type="entry name" value="NUDIX"/>
    <property type="match status" value="1"/>
</dbReference>
<organism evidence="13 14">
    <name type="scientific">Mycolicibacterium vanbaalenii</name>
    <name type="common">Mycobacterium vanbaalenii</name>
    <dbReference type="NCBI Taxonomy" id="110539"/>
    <lineage>
        <taxon>Bacteria</taxon>
        <taxon>Bacillati</taxon>
        <taxon>Actinomycetota</taxon>
        <taxon>Actinomycetes</taxon>
        <taxon>Mycobacteriales</taxon>
        <taxon>Mycobacteriaceae</taxon>
        <taxon>Mycolicibacterium</taxon>
    </lineage>
</organism>
<evidence type="ECO:0000256" key="3">
    <source>
        <dbReference type="ARBA" id="ARBA00012057"/>
    </source>
</evidence>
<dbReference type="CDD" id="cd02885">
    <property type="entry name" value="NUDIX_IPP_Isomerase"/>
    <property type="match status" value="1"/>
</dbReference>
<sequence>MNSVDGQELVVLLDDAGRSIGTASKSEVHHRATPLHLAFSCYLFDDTGRVLLTRRALHKRAFPGIWTNSFCGHPGPEEAMNDAVVRRARQELGVEIARLHCVLPDFRYQARDASGIAENEICPVFCARTVGPVIADPDEIMDSAWVPWDELCMAARLPWALSPWAVEQVPLLDDAGVVPRN</sequence>
<feature type="binding site" evidence="10">
    <location>
        <position position="118"/>
    </location>
    <ligand>
        <name>Mn(2+)</name>
        <dbReference type="ChEBI" id="CHEBI:29035"/>
    </ligand>
</feature>
<dbReference type="GO" id="GO:0046872">
    <property type="term" value="F:metal ion binding"/>
    <property type="evidence" value="ECO:0007669"/>
    <property type="project" value="UniProtKB-KW"/>
</dbReference>
<comment type="cofactor">
    <cofactor evidence="10">
        <name>Mg(2+)</name>
        <dbReference type="ChEBI" id="CHEBI:18420"/>
    </cofactor>
    <text evidence="10">Binds 1 Mg(2+) ion per subunit. The magnesium ion binds only when substrate is bound.</text>
</comment>
<evidence type="ECO:0000256" key="4">
    <source>
        <dbReference type="ARBA" id="ARBA00022490"/>
    </source>
</evidence>
<feature type="binding site" evidence="10">
    <location>
        <position position="29"/>
    </location>
    <ligand>
        <name>Mn(2+)</name>
        <dbReference type="ChEBI" id="CHEBI:29035"/>
    </ligand>
</feature>
<dbReference type="Gene3D" id="3.90.79.10">
    <property type="entry name" value="Nucleoside Triphosphate Pyrophosphohydrolase"/>
    <property type="match status" value="1"/>
</dbReference>
<keyword evidence="8 10" id="KW-0414">Isoprene biosynthesis</keyword>
<gene>
    <name evidence="10 13" type="primary">idi</name>
    <name evidence="13" type="ORF">AELLOGFF_02871</name>
</gene>
<keyword evidence="9 10" id="KW-0413">Isomerase</keyword>
<feature type="domain" description="Nudix hydrolase" evidence="12">
    <location>
        <begin position="34"/>
        <end position="167"/>
    </location>
</feature>
<dbReference type="Proteomes" id="UP000430146">
    <property type="component" value="Unassembled WGS sequence"/>
</dbReference>
<dbReference type="PANTHER" id="PTHR10885">
    <property type="entry name" value="ISOPENTENYL-DIPHOSPHATE DELTA-ISOMERASE"/>
    <property type="match status" value="1"/>
</dbReference>
<dbReference type="EMBL" id="CACSIP010000004">
    <property type="protein sequence ID" value="CAA0094540.1"/>
    <property type="molecule type" value="Genomic_DNA"/>
</dbReference>